<dbReference type="OrthoDB" id="5428863at2759"/>
<feature type="region of interest" description="Disordered" evidence="1">
    <location>
        <begin position="608"/>
        <end position="628"/>
    </location>
</feature>
<feature type="compositionally biased region" description="Pro residues" evidence="1">
    <location>
        <begin position="616"/>
        <end position="625"/>
    </location>
</feature>
<reference evidence="3 4" key="1">
    <citation type="submission" date="2019-09" db="EMBL/GenBank/DDBJ databases">
        <title>Draft genome of the ectomycorrhizal ascomycete Sphaerosporella brunnea.</title>
        <authorList>
            <consortium name="DOE Joint Genome Institute"/>
            <person name="Benucci G.M."/>
            <person name="Marozzi G."/>
            <person name="Antonielli L."/>
            <person name="Sanchez S."/>
            <person name="Marco P."/>
            <person name="Wang X."/>
            <person name="Falini L.B."/>
            <person name="Barry K."/>
            <person name="Haridas S."/>
            <person name="Lipzen A."/>
            <person name="Labutti K."/>
            <person name="Grigoriev I.V."/>
            <person name="Murat C."/>
            <person name="Martin F."/>
            <person name="Albertini E."/>
            <person name="Donnini D."/>
            <person name="Bonito G."/>
        </authorList>
    </citation>
    <scope>NUCLEOTIDE SEQUENCE [LARGE SCALE GENOMIC DNA]</scope>
    <source>
        <strain evidence="3 4">Sb_GMNB300</strain>
    </source>
</reference>
<evidence type="ECO:0000259" key="2">
    <source>
        <dbReference type="Pfam" id="PF06985"/>
    </source>
</evidence>
<evidence type="ECO:0000313" key="3">
    <source>
        <dbReference type="EMBL" id="KAA8899153.1"/>
    </source>
</evidence>
<dbReference type="Proteomes" id="UP000326924">
    <property type="component" value="Unassembled WGS sequence"/>
</dbReference>
<dbReference type="EMBL" id="VXIS01000172">
    <property type="protein sequence ID" value="KAA8899153.1"/>
    <property type="molecule type" value="Genomic_DNA"/>
</dbReference>
<protein>
    <submittedName>
        <fullName evidence="3">Heterokaryon incompatibility protein-domain-containing protein</fullName>
    </submittedName>
</protein>
<dbReference type="Pfam" id="PF06985">
    <property type="entry name" value="HET"/>
    <property type="match status" value="1"/>
</dbReference>
<sequence length="780" mass="88132">MDCLNAILRRGWFQKPQTAIEDGHKQYTEHEVEPPQVPKPSVWLPEGDTEQDENLCSLCRRLDFRTILTHGVATDECIPLGFFVDLLQRSSSCGFCRLATTAIVRGWKSFVPDWEACEGVERVQCELRCVRVWAPAPSSPARFLQVRVDRLPPKIAESKVRSGRVDRNVIFLLADDAHLVGLEPRYHNRPVPKNYAEVSGMKEWLSVCKEFHAAECAKEIDENMSKAPSSLRVIDIQENRLVPVKSSPSEKPLPFVALSYVWGDVSTVAQYRTEISNFRRRTEKGGLDGVSFPRTIQDAIVLVGLLGERYLWIDAVCIIQDDGDDQAAQIHSMNIIYGASYLTVVGAGGDSANVGLTRAHPGSPSKDVVSTMETIQGIRMMLPLPPLPEALRTTRWITRGWTYQERLLPARRLYFTPEQVYFECRRCSWSEDVVAEERTFERNKDQASASGGNQLRRRSFRTRWGDTSSLFLEDYGRRVAEYTKRNVSFDSDVLNAFMGVANVWVESWGVQNRLFYGLPGAHIESALLWQPKAELVRRNSGENGVHLPSWSWAGWRGQITYSDRNYWMSIGPWPCGLIEESVVPEWILHTSNTESQRLEVKAARKWKRAPGEKPLSRPPPVPPSLLSPIGDAARPANIHGGVLEFLTTSAFFKVRTGSEHGKKCYCYDGGKPPHEHADMIHLIVDARGNAAGNIFLDRKTLEITDICNTACEFIILSRSGGGETTCPGLNEELYPHLEFCLFDTMLIEWRDGLAYRLGLGKIHEDAWVQAEPKWKRIFLS</sequence>
<evidence type="ECO:0000256" key="1">
    <source>
        <dbReference type="SAM" id="MobiDB-lite"/>
    </source>
</evidence>
<accession>A0A5J5EQ64</accession>
<keyword evidence="4" id="KW-1185">Reference proteome</keyword>
<name>A0A5J5EQ64_9PEZI</name>
<dbReference type="InterPro" id="IPR010730">
    <property type="entry name" value="HET"/>
</dbReference>
<comment type="caution">
    <text evidence="3">The sequence shown here is derived from an EMBL/GenBank/DDBJ whole genome shotgun (WGS) entry which is preliminary data.</text>
</comment>
<evidence type="ECO:0000313" key="4">
    <source>
        <dbReference type="Proteomes" id="UP000326924"/>
    </source>
</evidence>
<organism evidence="3 4">
    <name type="scientific">Sphaerosporella brunnea</name>
    <dbReference type="NCBI Taxonomy" id="1250544"/>
    <lineage>
        <taxon>Eukaryota</taxon>
        <taxon>Fungi</taxon>
        <taxon>Dikarya</taxon>
        <taxon>Ascomycota</taxon>
        <taxon>Pezizomycotina</taxon>
        <taxon>Pezizomycetes</taxon>
        <taxon>Pezizales</taxon>
        <taxon>Pyronemataceae</taxon>
        <taxon>Sphaerosporella</taxon>
    </lineage>
</organism>
<dbReference type="InParanoid" id="A0A5J5EQ64"/>
<feature type="domain" description="Heterokaryon incompatibility" evidence="2">
    <location>
        <begin position="255"/>
        <end position="405"/>
    </location>
</feature>
<dbReference type="AlphaFoldDB" id="A0A5J5EQ64"/>
<proteinExistence type="predicted"/>
<gene>
    <name evidence="3" type="ORF">FN846DRAFT_960948</name>
</gene>
<dbReference type="PANTHER" id="PTHR33112:SF12">
    <property type="entry name" value="HETEROKARYON INCOMPATIBILITY DOMAIN-CONTAINING PROTEIN"/>
    <property type="match status" value="1"/>
</dbReference>
<dbReference type="PANTHER" id="PTHR33112">
    <property type="entry name" value="DOMAIN PROTEIN, PUTATIVE-RELATED"/>
    <property type="match status" value="1"/>
</dbReference>